<accession>A0A7U7EPQ2</accession>
<gene>
    <name evidence="1" type="ORF">PSEWESI4_03215</name>
</gene>
<organism evidence="1 2">
    <name type="scientific">Zestomonas carbonaria</name>
    <dbReference type="NCBI Taxonomy" id="2762745"/>
    <lineage>
        <taxon>Bacteria</taxon>
        <taxon>Pseudomonadati</taxon>
        <taxon>Pseudomonadota</taxon>
        <taxon>Gammaproteobacteria</taxon>
        <taxon>Pseudomonadales</taxon>
        <taxon>Pseudomonadaceae</taxon>
        <taxon>Zestomonas</taxon>
    </lineage>
</organism>
<reference evidence="1 2" key="1">
    <citation type="submission" date="2020-08" db="EMBL/GenBank/DDBJ databases">
        <authorList>
            <person name="Criscuolo A."/>
        </authorList>
    </citation>
    <scope>NUCLEOTIDE SEQUENCE [LARGE SCALE GENOMIC DNA]</scope>
    <source>
        <strain evidence="1">CIP111764</strain>
    </source>
</reference>
<evidence type="ECO:0000313" key="2">
    <source>
        <dbReference type="Proteomes" id="UP000583387"/>
    </source>
</evidence>
<dbReference type="EMBL" id="CAJFCI010000064">
    <property type="protein sequence ID" value="CAD5108919.1"/>
    <property type="molecule type" value="Genomic_DNA"/>
</dbReference>
<proteinExistence type="predicted"/>
<dbReference type="AlphaFoldDB" id="A0A7U7EPQ2"/>
<name>A0A7U7EPQ2_9GAMM</name>
<protein>
    <submittedName>
        <fullName evidence="1">Uncharacterized protein</fullName>
    </submittedName>
</protein>
<sequence length="41" mass="4556">MGFFRGRIASPGRGVSKQVPISEQADNFASTWGRNGYLLKR</sequence>
<keyword evidence="2" id="KW-1185">Reference proteome</keyword>
<comment type="caution">
    <text evidence="1">The sequence shown here is derived from an EMBL/GenBank/DDBJ whole genome shotgun (WGS) entry which is preliminary data.</text>
</comment>
<evidence type="ECO:0000313" key="1">
    <source>
        <dbReference type="EMBL" id="CAD5108919.1"/>
    </source>
</evidence>
<dbReference type="Proteomes" id="UP000583387">
    <property type="component" value="Unassembled WGS sequence"/>
</dbReference>